<evidence type="ECO:0000313" key="6">
    <source>
        <dbReference type="EMBL" id="MBC8568148.1"/>
    </source>
</evidence>
<keyword evidence="3" id="KW-0238">DNA-binding</keyword>
<keyword evidence="1" id="KW-0678">Repressor</keyword>
<evidence type="ECO:0000256" key="3">
    <source>
        <dbReference type="ARBA" id="ARBA00023125"/>
    </source>
</evidence>
<dbReference type="AlphaFoldDB" id="A0A926E844"/>
<organism evidence="6 7">
    <name type="scientific">Lentihominibacter hominis</name>
    <dbReference type="NCBI Taxonomy" id="2763645"/>
    <lineage>
        <taxon>Bacteria</taxon>
        <taxon>Bacillati</taxon>
        <taxon>Bacillota</taxon>
        <taxon>Clostridia</taxon>
        <taxon>Peptostreptococcales</taxon>
        <taxon>Anaerovoracaceae</taxon>
        <taxon>Lentihominibacter</taxon>
    </lineage>
</organism>
<evidence type="ECO:0000256" key="1">
    <source>
        <dbReference type="ARBA" id="ARBA00022491"/>
    </source>
</evidence>
<dbReference type="SUPFAM" id="SSF46955">
    <property type="entry name" value="Putative DNA-binding domain"/>
    <property type="match status" value="1"/>
</dbReference>
<gene>
    <name evidence="6" type="ORF">H8692_05110</name>
</gene>
<name>A0A926E844_9FIRM</name>
<dbReference type="PANTHER" id="PTHR30204">
    <property type="entry name" value="REDOX-CYCLING DRUG-SENSING TRANSCRIPTIONAL ACTIVATOR SOXR"/>
    <property type="match status" value="1"/>
</dbReference>
<evidence type="ECO:0000256" key="4">
    <source>
        <dbReference type="ARBA" id="ARBA00023163"/>
    </source>
</evidence>
<dbReference type="InterPro" id="IPR000551">
    <property type="entry name" value="MerR-type_HTH_dom"/>
</dbReference>
<dbReference type="EMBL" id="JACRTA010000001">
    <property type="protein sequence ID" value="MBC8568148.1"/>
    <property type="molecule type" value="Genomic_DNA"/>
</dbReference>
<dbReference type="InterPro" id="IPR047057">
    <property type="entry name" value="MerR_fam"/>
</dbReference>
<dbReference type="GO" id="GO:0003700">
    <property type="term" value="F:DNA-binding transcription factor activity"/>
    <property type="evidence" value="ECO:0007669"/>
    <property type="project" value="InterPro"/>
</dbReference>
<dbReference type="PANTHER" id="PTHR30204:SF69">
    <property type="entry name" value="MERR-FAMILY TRANSCRIPTIONAL REGULATOR"/>
    <property type="match status" value="1"/>
</dbReference>
<comment type="caution">
    <text evidence="6">The sequence shown here is derived from an EMBL/GenBank/DDBJ whole genome shotgun (WGS) entry which is preliminary data.</text>
</comment>
<dbReference type="PROSITE" id="PS50937">
    <property type="entry name" value="HTH_MERR_2"/>
    <property type="match status" value="1"/>
</dbReference>
<evidence type="ECO:0000313" key="7">
    <source>
        <dbReference type="Proteomes" id="UP000610862"/>
    </source>
</evidence>
<proteinExistence type="predicted"/>
<accession>A0A926E844</accession>
<dbReference type="RefSeq" id="WP_177267642.1">
    <property type="nucleotide sequence ID" value="NZ_JACRTA010000001.1"/>
</dbReference>
<keyword evidence="7" id="KW-1185">Reference proteome</keyword>
<keyword evidence="2" id="KW-0805">Transcription regulation</keyword>
<feature type="domain" description="HTH merR-type" evidence="5">
    <location>
        <begin position="5"/>
        <end position="75"/>
    </location>
</feature>
<dbReference type="Proteomes" id="UP000610862">
    <property type="component" value="Unassembled WGS sequence"/>
</dbReference>
<protein>
    <submittedName>
        <fullName evidence="6">MerR family transcriptional regulator</fullName>
    </submittedName>
</protein>
<dbReference type="GO" id="GO:0003677">
    <property type="term" value="F:DNA binding"/>
    <property type="evidence" value="ECO:0007669"/>
    <property type="project" value="UniProtKB-KW"/>
</dbReference>
<evidence type="ECO:0000259" key="5">
    <source>
        <dbReference type="PROSITE" id="PS50937"/>
    </source>
</evidence>
<dbReference type="Pfam" id="PF13411">
    <property type="entry name" value="MerR_1"/>
    <property type="match status" value="1"/>
</dbReference>
<dbReference type="InterPro" id="IPR009061">
    <property type="entry name" value="DNA-bd_dom_put_sf"/>
</dbReference>
<sequence length="278" mass="32709">MNLNSLTIGQMAKLNHISPQTLRLYDREGLLTPAVTDPDTGYRYYHIIQSARLDMIQYMKDYGMTLKQIRHTLDNGSSNDIKSFLKRQQLSIDIQIDELSRRSRSISRMLENYRKYESLPKDGRMFMEYIQERYIYRYSTEKNFFDQDHTGYEYMLRELKMHLASEDLSMGYFCNVGTIMRQETMLKGDFSANEVFLFVDPQDHALNPETIPAAMYYCICSDDFYAEKDNAAKLIAQIHRSGLQICGDYLCEVLVEFPIFENNCRNMFYKLEIPVSSK</sequence>
<evidence type="ECO:0000256" key="2">
    <source>
        <dbReference type="ARBA" id="ARBA00023015"/>
    </source>
</evidence>
<reference evidence="6" key="1">
    <citation type="submission" date="2020-08" db="EMBL/GenBank/DDBJ databases">
        <title>Genome public.</title>
        <authorList>
            <person name="Liu C."/>
            <person name="Sun Q."/>
        </authorList>
    </citation>
    <scope>NUCLEOTIDE SEQUENCE</scope>
    <source>
        <strain evidence="6">NSJ-24</strain>
    </source>
</reference>
<dbReference type="Gene3D" id="1.10.1660.10">
    <property type="match status" value="1"/>
</dbReference>
<dbReference type="CDD" id="cd01107">
    <property type="entry name" value="HTH_BmrR"/>
    <property type="match status" value="1"/>
</dbReference>
<keyword evidence="4" id="KW-0804">Transcription</keyword>
<dbReference type="SMART" id="SM00422">
    <property type="entry name" value="HTH_MERR"/>
    <property type="match status" value="1"/>
</dbReference>